<evidence type="ECO:0000313" key="1">
    <source>
        <dbReference type="EMBL" id="CAB5390632.1"/>
    </source>
</evidence>
<sequence length="69" mass="7774">MTDLIIDKGGIVSDVWDSRTTKAPSPHGIQWLHSIEEKTIFWCNFESLQSVKVQIGIQPGFISFPSSIR</sequence>
<dbReference type="EMBL" id="CAGKOT010000070">
    <property type="protein sequence ID" value="CAB5390632.1"/>
    <property type="molecule type" value="Genomic_DNA"/>
</dbReference>
<comment type="caution">
    <text evidence="1">The sequence shown here is derived from an EMBL/GenBank/DDBJ whole genome shotgun (WGS) entry which is preliminary data.</text>
</comment>
<proteinExistence type="predicted"/>
<name>A0A916EID5_9GLOM</name>
<dbReference type="OrthoDB" id="2304187at2759"/>
<dbReference type="Proteomes" id="UP000684084">
    <property type="component" value="Unassembled WGS sequence"/>
</dbReference>
<evidence type="ECO:0000313" key="2">
    <source>
        <dbReference type="Proteomes" id="UP000684084"/>
    </source>
</evidence>
<protein>
    <submittedName>
        <fullName evidence="1">Uncharacterized protein</fullName>
    </submittedName>
</protein>
<reference evidence="1" key="1">
    <citation type="submission" date="2020-05" db="EMBL/GenBank/DDBJ databases">
        <authorList>
            <person name="Rincon C."/>
            <person name="Sanders R I."/>
            <person name="Robbins C."/>
            <person name="Chaturvedi A."/>
        </authorList>
    </citation>
    <scope>NUCLEOTIDE SEQUENCE</scope>
    <source>
        <strain evidence="1">CHB12</strain>
    </source>
</reference>
<organism evidence="1 2">
    <name type="scientific">Rhizophagus irregularis</name>
    <dbReference type="NCBI Taxonomy" id="588596"/>
    <lineage>
        <taxon>Eukaryota</taxon>
        <taxon>Fungi</taxon>
        <taxon>Fungi incertae sedis</taxon>
        <taxon>Mucoromycota</taxon>
        <taxon>Glomeromycotina</taxon>
        <taxon>Glomeromycetes</taxon>
        <taxon>Glomerales</taxon>
        <taxon>Glomeraceae</taxon>
        <taxon>Rhizophagus</taxon>
    </lineage>
</organism>
<gene>
    <name evidence="1" type="ORF">CHRIB12_LOCUS21595</name>
</gene>
<dbReference type="AlphaFoldDB" id="A0A916EID5"/>
<accession>A0A916EID5</accession>